<dbReference type="InterPro" id="IPR029058">
    <property type="entry name" value="AB_hydrolase_fold"/>
</dbReference>
<evidence type="ECO:0008006" key="5">
    <source>
        <dbReference type="Google" id="ProtNLM"/>
    </source>
</evidence>
<gene>
    <name evidence="3" type="ORF">BB561_001176</name>
</gene>
<keyword evidence="2" id="KW-0472">Membrane</keyword>
<evidence type="ECO:0000256" key="1">
    <source>
        <dbReference type="SAM" id="MobiDB-lite"/>
    </source>
</evidence>
<dbReference type="GO" id="GO:0008374">
    <property type="term" value="F:O-acyltransferase activity"/>
    <property type="evidence" value="ECO:0007669"/>
    <property type="project" value="InterPro"/>
</dbReference>
<dbReference type="Pfam" id="PF02450">
    <property type="entry name" value="LCAT"/>
    <property type="match status" value="1"/>
</dbReference>
<comment type="caution">
    <text evidence="3">The sequence shown here is derived from an EMBL/GenBank/DDBJ whole genome shotgun (WGS) entry which is preliminary data.</text>
</comment>
<reference evidence="3 4" key="1">
    <citation type="journal article" date="2018" name="MBio">
        <title>Comparative Genomics Reveals the Core Gene Toolbox for the Fungus-Insect Symbiosis.</title>
        <authorList>
            <person name="Wang Y."/>
            <person name="Stata M."/>
            <person name="Wang W."/>
            <person name="Stajich J.E."/>
            <person name="White M.M."/>
            <person name="Moncalvo J.M."/>
        </authorList>
    </citation>
    <scope>NUCLEOTIDE SEQUENCE [LARGE SCALE GENOMIC DNA]</scope>
    <source>
        <strain evidence="3 4">SWE-8-4</strain>
    </source>
</reference>
<feature type="compositionally biased region" description="Low complexity" evidence="1">
    <location>
        <begin position="22"/>
        <end position="32"/>
    </location>
</feature>
<dbReference type="PANTHER" id="PTHR11440">
    <property type="entry name" value="LECITHIN-CHOLESTEROL ACYLTRANSFERASE-RELATED"/>
    <property type="match status" value="1"/>
</dbReference>
<name>A0A2T9YVX5_9FUNG</name>
<evidence type="ECO:0000256" key="2">
    <source>
        <dbReference type="SAM" id="Phobius"/>
    </source>
</evidence>
<dbReference type="SUPFAM" id="SSF53474">
    <property type="entry name" value="alpha/beta-Hydrolases"/>
    <property type="match status" value="1"/>
</dbReference>
<keyword evidence="2" id="KW-1133">Transmembrane helix</keyword>
<feature type="transmembrane region" description="Helical" evidence="2">
    <location>
        <begin position="118"/>
        <end position="135"/>
    </location>
</feature>
<dbReference type="STRING" id="133385.A0A2T9YVX5"/>
<dbReference type="EMBL" id="MBFR01000032">
    <property type="protein sequence ID" value="PVU96444.1"/>
    <property type="molecule type" value="Genomic_DNA"/>
</dbReference>
<proteinExistence type="predicted"/>
<keyword evidence="2" id="KW-0812">Transmembrane</keyword>
<keyword evidence="4" id="KW-1185">Reference proteome</keyword>
<organism evidence="3 4">
    <name type="scientific">Smittium simulii</name>
    <dbReference type="NCBI Taxonomy" id="133385"/>
    <lineage>
        <taxon>Eukaryota</taxon>
        <taxon>Fungi</taxon>
        <taxon>Fungi incertae sedis</taxon>
        <taxon>Zoopagomycota</taxon>
        <taxon>Kickxellomycotina</taxon>
        <taxon>Harpellomycetes</taxon>
        <taxon>Harpellales</taxon>
        <taxon>Legeriomycetaceae</taxon>
        <taxon>Smittium</taxon>
    </lineage>
</organism>
<dbReference type="OrthoDB" id="190846at2759"/>
<evidence type="ECO:0000313" key="3">
    <source>
        <dbReference type="EMBL" id="PVU96444.1"/>
    </source>
</evidence>
<protein>
    <recommendedName>
        <fullName evidence="5">Phospholipid:diacylglycerol acyltransferase</fullName>
    </recommendedName>
</protein>
<evidence type="ECO:0000313" key="4">
    <source>
        <dbReference type="Proteomes" id="UP000245383"/>
    </source>
</evidence>
<dbReference type="InterPro" id="IPR003386">
    <property type="entry name" value="LACT/PDAT_acylTrfase"/>
</dbReference>
<dbReference type="GO" id="GO:0006629">
    <property type="term" value="P:lipid metabolic process"/>
    <property type="evidence" value="ECO:0007669"/>
    <property type="project" value="InterPro"/>
</dbReference>
<sequence>MKKQKKELRRNTQTENEESTYNNRTIINHNQNNNIIRNRKQSEKASKPTVSENSKAKKNLKHDLKHNVKSNSIFSFFKKITRAAAKFTKYDTAETYFHNSIVQSELKGKVTIDKRKRFWFVVGVVFGILATNVVVKKTDFNDIQFNQFQSYLNIKMSDIDFAYYLPEKKVFDDTFNQLLSFSKLDSFALNEPKIKGLFEPAKSIKKLENLQANYHVVMIPGIVTSGLESWCTDGCFSKYFRKRVWGTASMFKSLLFDAACWYNHMLLDEKTGLDPPDIKLRVVKGLESADYFMSGYWVWAKVIDNLSEIGYDNIMMHMASYDWRLSIPDLETRDSYYSLLKSHIEITKKISKKKVVVISHSMGSLVFSYFIKWVESSEFGNGGPKWVEEHVESWINAAGSMLGTSKAFAALLSGESGELIQPVTRNLLETYMSRQDRVFLFRNWGSTSSILPKGGNIIWGDKDFAPDNYIGTDELVFEKDNGVFVELYNKTSDKIEKSLSIEEALVLLKTNSNSSYTKKLKKNYNMGIFTKQKEFDEHKNDFSTFSNPLTFQLPNAPSMKLYNFYGVGHKTERKYRLTFNKKYDNITTNNSNIKLNRPKLDYVIDTDINDPNNTIHSGIKYSEGDGSVNLVSLGLMGSTLWKTKLYNPHNVSIVTREYAHNVKPFYYGLFEDPEICDHIGILGNHDFLKTVLRIVSGNHTTDDRFYSNIKLIGERIKNAII</sequence>
<feature type="region of interest" description="Disordered" evidence="1">
    <location>
        <begin position="39"/>
        <end position="58"/>
    </location>
</feature>
<dbReference type="Gene3D" id="3.40.50.1820">
    <property type="entry name" value="alpha/beta hydrolase"/>
    <property type="match status" value="1"/>
</dbReference>
<accession>A0A2T9YVX5</accession>
<dbReference type="AlphaFoldDB" id="A0A2T9YVX5"/>
<dbReference type="Proteomes" id="UP000245383">
    <property type="component" value="Unassembled WGS sequence"/>
</dbReference>
<feature type="region of interest" description="Disordered" evidence="1">
    <location>
        <begin position="1"/>
        <end position="32"/>
    </location>
</feature>